<feature type="transmembrane region" description="Helical" evidence="6">
    <location>
        <begin position="206"/>
        <end position="227"/>
    </location>
</feature>
<dbReference type="Pfam" id="PF09822">
    <property type="entry name" value="ABC_transp_aux"/>
    <property type="match status" value="1"/>
</dbReference>
<dbReference type="PANTHER" id="PTHR30294:SF29">
    <property type="entry name" value="MULTIDRUG ABC TRANSPORTER PERMEASE YBHS-RELATED"/>
    <property type="match status" value="1"/>
</dbReference>
<dbReference type="Pfam" id="PF23357">
    <property type="entry name" value="DUF7088"/>
    <property type="match status" value="1"/>
</dbReference>
<dbReference type="PANTHER" id="PTHR30294">
    <property type="entry name" value="MEMBRANE COMPONENT OF ABC TRANSPORTER YHHJ-RELATED"/>
    <property type="match status" value="1"/>
</dbReference>
<feature type="transmembrane region" description="Helical" evidence="6">
    <location>
        <begin position="160"/>
        <end position="186"/>
    </location>
</feature>
<evidence type="ECO:0000259" key="7">
    <source>
        <dbReference type="Pfam" id="PF09822"/>
    </source>
</evidence>
<feature type="transmembrane region" description="Helical" evidence="6">
    <location>
        <begin position="239"/>
        <end position="262"/>
    </location>
</feature>
<evidence type="ECO:0000256" key="5">
    <source>
        <dbReference type="ARBA" id="ARBA00023136"/>
    </source>
</evidence>
<keyword evidence="3 6" id="KW-0812">Transmembrane</keyword>
<feature type="transmembrane region" description="Helical" evidence="6">
    <location>
        <begin position="680"/>
        <end position="703"/>
    </location>
</feature>
<keyword evidence="5 6" id="KW-0472">Membrane</keyword>
<evidence type="ECO:0000256" key="3">
    <source>
        <dbReference type="ARBA" id="ARBA00022692"/>
    </source>
</evidence>
<gene>
    <name evidence="9" type="ORF">SAMN02910262_00931</name>
</gene>
<protein>
    <submittedName>
        <fullName evidence="9">ABC-2 type transport system permease protein</fullName>
    </submittedName>
</protein>
<organism evidence="9 10">
    <name type="scientific">[Clostridium] aminophilum</name>
    <dbReference type="NCBI Taxonomy" id="1526"/>
    <lineage>
        <taxon>Bacteria</taxon>
        <taxon>Bacillati</taxon>
        <taxon>Bacillota</taxon>
        <taxon>Clostridia</taxon>
        <taxon>Lachnospirales</taxon>
        <taxon>Lachnospiraceae</taxon>
    </lineage>
</organism>
<keyword evidence="2" id="KW-1003">Cell membrane</keyword>
<evidence type="ECO:0000256" key="4">
    <source>
        <dbReference type="ARBA" id="ARBA00022989"/>
    </source>
</evidence>
<evidence type="ECO:0000313" key="9">
    <source>
        <dbReference type="EMBL" id="SFR71303.1"/>
    </source>
</evidence>
<reference evidence="9 10" key="1">
    <citation type="submission" date="2016-10" db="EMBL/GenBank/DDBJ databases">
        <authorList>
            <person name="de Groot N.N."/>
        </authorList>
    </citation>
    <scope>NUCLEOTIDE SEQUENCE [LARGE SCALE GENOMIC DNA]</scope>
    <source>
        <strain evidence="9 10">F</strain>
    </source>
</reference>
<evidence type="ECO:0000256" key="2">
    <source>
        <dbReference type="ARBA" id="ARBA00022475"/>
    </source>
</evidence>
<accession>A0A1I6IX69</accession>
<dbReference type="InterPro" id="IPR051449">
    <property type="entry name" value="ABC-2_transporter_component"/>
</dbReference>
<dbReference type="AlphaFoldDB" id="A0A1I6IX69"/>
<feature type="domain" description="ABC-type uncharacterised transport system" evidence="7">
    <location>
        <begin position="405"/>
        <end position="587"/>
    </location>
</feature>
<dbReference type="InterPro" id="IPR019196">
    <property type="entry name" value="ABC_transp_unknown"/>
</dbReference>
<proteinExistence type="predicted"/>
<dbReference type="InterPro" id="IPR055396">
    <property type="entry name" value="DUF7088"/>
</dbReference>
<evidence type="ECO:0000256" key="1">
    <source>
        <dbReference type="ARBA" id="ARBA00004651"/>
    </source>
</evidence>
<feature type="transmembrane region" description="Helical" evidence="6">
    <location>
        <begin position="95"/>
        <end position="119"/>
    </location>
</feature>
<dbReference type="Proteomes" id="UP000214760">
    <property type="component" value="Unassembled WGS sequence"/>
</dbReference>
<dbReference type="GO" id="GO:0140359">
    <property type="term" value="F:ABC-type transporter activity"/>
    <property type="evidence" value="ECO:0007669"/>
    <property type="project" value="InterPro"/>
</dbReference>
<feature type="domain" description="DUF7088" evidence="8">
    <location>
        <begin position="277"/>
        <end position="361"/>
    </location>
</feature>
<dbReference type="GO" id="GO:0005886">
    <property type="term" value="C:plasma membrane"/>
    <property type="evidence" value="ECO:0007669"/>
    <property type="project" value="UniProtKB-SubCell"/>
</dbReference>
<comment type="subcellular location">
    <subcellularLocation>
        <location evidence="1">Cell membrane</location>
        <topology evidence="1">Multi-pass membrane protein</topology>
    </subcellularLocation>
</comment>
<feature type="transmembrane region" description="Helical" evidence="6">
    <location>
        <begin position="12"/>
        <end position="33"/>
    </location>
</feature>
<feature type="transmembrane region" description="Helical" evidence="6">
    <location>
        <begin position="125"/>
        <end position="148"/>
    </location>
</feature>
<feature type="transmembrane region" description="Helical" evidence="6">
    <location>
        <begin position="45"/>
        <end position="65"/>
    </location>
</feature>
<evidence type="ECO:0000259" key="8">
    <source>
        <dbReference type="Pfam" id="PF23357"/>
    </source>
</evidence>
<dbReference type="RefSeq" id="WP_031471893.1">
    <property type="nucleotide sequence ID" value="NZ_FOZC01000004.1"/>
</dbReference>
<keyword evidence="4 6" id="KW-1133">Transmembrane helix</keyword>
<dbReference type="EMBL" id="FOZC01000004">
    <property type="protein sequence ID" value="SFR71303.1"/>
    <property type="molecule type" value="Genomic_DNA"/>
</dbReference>
<evidence type="ECO:0000313" key="10">
    <source>
        <dbReference type="Proteomes" id="UP000214760"/>
    </source>
</evidence>
<sequence>MSAIFCRDFASYFHTFVGWLFIAVLWFFISLYAAMNNFVGLDSTLANSVSIAVLVLLVLIPVLTMRTFAGERRNKTDQLILTAPVSVPGVVLGKFLAAAAVFTIPIVGICAYPLIFSLFGKVPMAVNYLAILGLWLYGLTGIAISIFASSLTENPIISAVLSFAILFISFTMKAITSFVGGVAGKIAQAFDVPTRFDLFLNGTLDLSAVIYLLSVTMLFLFFTVQCIQKRRYSVRKGNISLGAFSLLGIVIAACAVVGVNFASAKIPDNVRVVDFTENRIYSLTDTTKDFVKDIDQDVNIYVLAKDESQDETIAKTLGQYQALNSHISVKYVDPSVDTTFASKYTDEKLGANSLIVEGPDRSKTIQYGSLYEVTVNAAGGYEMTGYDAEGQITSALSFVTTSELPKIYLLQGHNESVLDPVFAENLAKMNVASDTLSLLNQDAVPEDAEAVLINAPAADISADDEAKLEAYAAKGGKFIITLNFLDAAKMPNFTKLLAFYGVKSEQGIIVETDRNHYLSAGQGGGIPTYLLPDVSKESMITQQVIASNGYVFVPFAQALTHGGADDTFSYTDFLTTSAQAFVHANIADMNDASKIISKDDPQGTWTVGLRAEKTIGENHSTAVIYSSPEIFTSSADQIVAGSNQKLFAGTVGSMVKMAKTLTVESKSFRNPLLTVTASTAIMLSAVCVLLVPLALLIAGFVIWMRRRRR</sequence>
<name>A0A1I6IX69_9FIRM</name>
<evidence type="ECO:0000256" key="6">
    <source>
        <dbReference type="SAM" id="Phobius"/>
    </source>
</evidence>